<evidence type="ECO:0000313" key="3">
    <source>
        <dbReference type="Proteomes" id="UP000594263"/>
    </source>
</evidence>
<sequence length="133" mass="14190">MSAANPLVNFSGVLGNNVLSVGADLSFNTATGNFTRINTGLTPLSNTAVGAEFTHRFSTNENTLTIGTQHALDPLTTLKVRVDNYEKASAFIQHECRPKSFFTVSGEVDTKAIEKSAKVGLALALKPPSQHEI</sequence>
<dbReference type="GO" id="GO:0008308">
    <property type="term" value="F:voltage-gated monoatomic anion channel activity"/>
    <property type="evidence" value="ECO:0007669"/>
    <property type="project" value="InterPro"/>
</dbReference>
<dbReference type="Pfam" id="PF01459">
    <property type="entry name" value="Porin_3"/>
    <property type="match status" value="1"/>
</dbReference>
<dbReference type="PANTHER" id="PTHR11743">
    <property type="entry name" value="VOLTAGE-DEPENDENT ANION-SELECTIVE CHANNEL"/>
    <property type="match status" value="1"/>
</dbReference>
<keyword evidence="3" id="KW-1185">Reference proteome</keyword>
<dbReference type="Proteomes" id="UP000594263">
    <property type="component" value="Unplaced"/>
</dbReference>
<comment type="similarity">
    <text evidence="1">Belongs to the eukaryotic mitochondrial porin (TC 1.B.8.1) family.</text>
</comment>
<dbReference type="PANTHER" id="PTHR11743:SF60">
    <property type="entry name" value="MITOCHONDRIAL OUTER MEMBRANE PROTEIN PORIN 1"/>
    <property type="match status" value="1"/>
</dbReference>
<dbReference type="InterPro" id="IPR027246">
    <property type="entry name" value="Porin_Euk/Tom40"/>
</dbReference>
<evidence type="ECO:0000313" key="2">
    <source>
        <dbReference type="EnsemblPlants" id="Kaladp1198s0007.1.v1.1"/>
    </source>
</evidence>
<accession>A0A7N0VKK9</accession>
<dbReference type="InterPro" id="IPR001925">
    <property type="entry name" value="Porin_Euk"/>
</dbReference>
<dbReference type="Gene3D" id="2.40.160.10">
    <property type="entry name" value="Porin"/>
    <property type="match status" value="2"/>
</dbReference>
<dbReference type="AlphaFoldDB" id="A0A7N0VKK9"/>
<protein>
    <submittedName>
        <fullName evidence="2">Uncharacterized protein</fullName>
    </submittedName>
</protein>
<name>A0A7N0VKK9_KALFE</name>
<dbReference type="GO" id="GO:0005741">
    <property type="term" value="C:mitochondrial outer membrane"/>
    <property type="evidence" value="ECO:0007669"/>
    <property type="project" value="InterPro"/>
</dbReference>
<dbReference type="Gramene" id="Kaladp1198s0007.1.v1.1">
    <property type="protein sequence ID" value="Kaladp1198s0007.1.v1.1"/>
    <property type="gene ID" value="Kaladp1198s0007.v1.1"/>
</dbReference>
<reference evidence="2" key="1">
    <citation type="submission" date="2021-01" db="UniProtKB">
        <authorList>
            <consortium name="EnsemblPlants"/>
        </authorList>
    </citation>
    <scope>IDENTIFICATION</scope>
</reference>
<evidence type="ECO:0000256" key="1">
    <source>
        <dbReference type="ARBA" id="ARBA00009624"/>
    </source>
</evidence>
<organism evidence="2 3">
    <name type="scientific">Kalanchoe fedtschenkoi</name>
    <name type="common">Lavender scallops</name>
    <name type="synonym">South American air plant</name>
    <dbReference type="NCBI Taxonomy" id="63787"/>
    <lineage>
        <taxon>Eukaryota</taxon>
        <taxon>Viridiplantae</taxon>
        <taxon>Streptophyta</taxon>
        <taxon>Embryophyta</taxon>
        <taxon>Tracheophyta</taxon>
        <taxon>Spermatophyta</taxon>
        <taxon>Magnoliopsida</taxon>
        <taxon>eudicotyledons</taxon>
        <taxon>Gunneridae</taxon>
        <taxon>Pentapetalae</taxon>
        <taxon>Saxifragales</taxon>
        <taxon>Crassulaceae</taxon>
        <taxon>Kalanchoe</taxon>
    </lineage>
</organism>
<proteinExistence type="inferred from homology"/>
<dbReference type="EnsemblPlants" id="Kaladp1198s0007.1.v1.1">
    <property type="protein sequence ID" value="Kaladp1198s0007.1.v1.1"/>
    <property type="gene ID" value="Kaladp1198s0007.v1.1"/>
</dbReference>
<dbReference type="InterPro" id="IPR023614">
    <property type="entry name" value="Porin_dom_sf"/>
</dbReference>